<feature type="binding site" evidence="9 12">
    <location>
        <position position="139"/>
    </location>
    <ligand>
        <name>FMN</name>
        <dbReference type="ChEBI" id="CHEBI:58210"/>
    </ligand>
</feature>
<keyword evidence="8 9" id="KW-0560">Oxidoreductase</keyword>
<dbReference type="eggNOG" id="COG0042">
    <property type="taxonomic scope" value="Bacteria"/>
</dbReference>
<accession>A0A081KAI9</accession>
<evidence type="ECO:0000256" key="9">
    <source>
        <dbReference type="HAMAP-Rule" id="MF_02043"/>
    </source>
</evidence>
<dbReference type="PIRSF" id="PIRSF006621">
    <property type="entry name" value="Dus"/>
    <property type="match status" value="1"/>
</dbReference>
<keyword evidence="2 9" id="KW-0820">tRNA-binding</keyword>
<dbReference type="HAMAP" id="MF_02043">
    <property type="entry name" value="DusC_subfam"/>
    <property type="match status" value="1"/>
</dbReference>
<dbReference type="InterPro" id="IPR013785">
    <property type="entry name" value="Aldolase_TIM"/>
</dbReference>
<evidence type="ECO:0000256" key="3">
    <source>
        <dbReference type="ARBA" id="ARBA00022630"/>
    </source>
</evidence>
<comment type="similarity">
    <text evidence="9">Belongs to the Dus family. DusC subfamily.</text>
</comment>
<feature type="binding site" evidence="9 12">
    <location>
        <begin position="223"/>
        <end position="224"/>
    </location>
    <ligand>
        <name>FMN</name>
        <dbReference type="ChEBI" id="CHEBI:58210"/>
    </ligand>
</feature>
<keyword evidence="6 9" id="KW-0521">NADP</keyword>
<feature type="site" description="Interacts with tRNA" evidence="9">
    <location>
        <position position="278"/>
    </location>
</feature>
<dbReference type="Gene3D" id="1.20.225.30">
    <property type="entry name" value="Dihydrouridine synthase, C-terminal recognition domain"/>
    <property type="match status" value="1"/>
</dbReference>
<evidence type="ECO:0000256" key="8">
    <source>
        <dbReference type="ARBA" id="ARBA00023002"/>
    </source>
</evidence>
<dbReference type="AlphaFoldDB" id="A0A081KAI9"/>
<feature type="binding site" evidence="9 12">
    <location>
        <position position="68"/>
    </location>
    <ligand>
        <name>FMN</name>
        <dbReference type="ChEBI" id="CHEBI:58210"/>
    </ligand>
</feature>
<feature type="domain" description="DUS-like FMN-binding" evidence="13">
    <location>
        <begin position="4"/>
        <end position="240"/>
    </location>
</feature>
<evidence type="ECO:0000256" key="6">
    <source>
        <dbReference type="ARBA" id="ARBA00022857"/>
    </source>
</evidence>
<dbReference type="EMBL" id="JOJP01000001">
    <property type="protein sequence ID" value="KEI71165.1"/>
    <property type="molecule type" value="Genomic_DNA"/>
</dbReference>
<comment type="function">
    <text evidence="9">Catalyzes the synthesis of 5,6-dihydrouridine (D), a modified base found in the D-loop of most tRNAs, via the reduction of the C5-C6 double bond in target uridines. Specifically modifies U16 in tRNAs.</text>
</comment>
<dbReference type="GO" id="GO:0000049">
    <property type="term" value="F:tRNA binding"/>
    <property type="evidence" value="ECO:0007669"/>
    <property type="project" value="UniProtKB-UniRule"/>
</dbReference>
<feature type="site" description="Interacts with tRNA; defines subfamily-specific binding signature" evidence="9">
    <location>
        <position position="294"/>
    </location>
</feature>
<dbReference type="InterPro" id="IPR042270">
    <property type="entry name" value="DusC_C"/>
</dbReference>
<evidence type="ECO:0000256" key="7">
    <source>
        <dbReference type="ARBA" id="ARBA00022884"/>
    </source>
</evidence>
<dbReference type="Proteomes" id="UP000027997">
    <property type="component" value="Unassembled WGS sequence"/>
</dbReference>
<dbReference type="PANTHER" id="PTHR11082:SF26">
    <property type="entry name" value="TRNA-DIHYDROURIDINE(16) SYNTHASE"/>
    <property type="match status" value="1"/>
</dbReference>
<gene>
    <name evidence="9" type="primary">dusC</name>
    <name evidence="14" type="ORF">GV64_10800</name>
</gene>
<comment type="catalytic activity">
    <reaction evidence="9">
        <text>5,6-dihydrouridine(16) in tRNA + NAD(+) = uridine(16) in tRNA + NADH + H(+)</text>
        <dbReference type="Rhea" id="RHEA:53380"/>
        <dbReference type="Rhea" id="RHEA-COMP:13543"/>
        <dbReference type="Rhea" id="RHEA-COMP:13544"/>
        <dbReference type="ChEBI" id="CHEBI:15378"/>
        <dbReference type="ChEBI" id="CHEBI:57540"/>
        <dbReference type="ChEBI" id="CHEBI:57945"/>
        <dbReference type="ChEBI" id="CHEBI:65315"/>
        <dbReference type="ChEBI" id="CHEBI:74443"/>
    </reaction>
</comment>
<comment type="caution">
    <text evidence="14">The sequence shown here is derived from an EMBL/GenBank/DDBJ whole genome shotgun (WGS) entry which is preliminary data.</text>
</comment>
<reference evidence="14 15" key="1">
    <citation type="submission" date="2014-06" db="EMBL/GenBank/DDBJ databases">
        <title>Whole Genome Sequences of Three Symbiotic Endozoicomonas Bacteria.</title>
        <authorList>
            <person name="Neave M.J."/>
            <person name="Apprill A."/>
            <person name="Voolstra C.R."/>
        </authorList>
    </citation>
    <scope>NUCLEOTIDE SEQUENCE [LARGE SCALE GENOMIC DNA]</scope>
    <source>
        <strain evidence="14 15">DSM 22380</strain>
    </source>
</reference>
<evidence type="ECO:0000256" key="1">
    <source>
        <dbReference type="ARBA" id="ARBA00001917"/>
    </source>
</evidence>
<evidence type="ECO:0000256" key="11">
    <source>
        <dbReference type="PIRSR" id="PIRSR006621-1"/>
    </source>
</evidence>
<comment type="similarity">
    <text evidence="10">Belongs to the dus family.</text>
</comment>
<evidence type="ECO:0000256" key="5">
    <source>
        <dbReference type="ARBA" id="ARBA00022694"/>
    </source>
</evidence>
<dbReference type="InterPro" id="IPR018517">
    <property type="entry name" value="tRNA_hU_synthase_CS"/>
</dbReference>
<keyword evidence="12" id="KW-0547">Nucleotide-binding</keyword>
<dbReference type="InterPro" id="IPR032886">
    <property type="entry name" value="DusC"/>
</dbReference>
<feature type="site" description="Interacts with tRNA; defines subfamily-specific binding signature" evidence="9">
    <location>
        <position position="35"/>
    </location>
</feature>
<dbReference type="PANTHER" id="PTHR11082">
    <property type="entry name" value="TRNA-DIHYDROURIDINE SYNTHASE"/>
    <property type="match status" value="1"/>
</dbReference>
<dbReference type="STRING" id="305900.GV64_10800"/>
<proteinExistence type="inferred from homology"/>
<dbReference type="Gene3D" id="3.20.20.70">
    <property type="entry name" value="Aldolase class I"/>
    <property type="match status" value="1"/>
</dbReference>
<dbReference type="InterPro" id="IPR001269">
    <property type="entry name" value="DUS_fam"/>
</dbReference>
<feature type="active site" description="Proton donor" evidence="9 11">
    <location>
        <position position="98"/>
    </location>
</feature>
<dbReference type="GO" id="GO:0102262">
    <property type="term" value="F:tRNA-dihydrouridine16 synthase activity"/>
    <property type="evidence" value="ECO:0007669"/>
    <property type="project" value="RHEA"/>
</dbReference>
<evidence type="ECO:0000256" key="12">
    <source>
        <dbReference type="PIRSR" id="PIRSR006621-2"/>
    </source>
</evidence>
<feature type="site" description="Interacts with tRNA" evidence="9">
    <location>
        <position position="95"/>
    </location>
</feature>
<feature type="site" description="Interacts with tRNA; defines subfamily-specific binding signature" evidence="9">
    <location>
        <position position="273"/>
    </location>
</feature>
<dbReference type="GO" id="GO:0050660">
    <property type="term" value="F:flavin adenine dinucleotide binding"/>
    <property type="evidence" value="ECO:0007669"/>
    <property type="project" value="InterPro"/>
</dbReference>
<keyword evidence="5 9" id="KW-0819">tRNA processing</keyword>
<dbReference type="InterPro" id="IPR035587">
    <property type="entry name" value="DUS-like_FMN-bd"/>
</dbReference>
<dbReference type="RefSeq" id="WP_020582721.1">
    <property type="nucleotide sequence ID" value="NZ_JOJP01000001.1"/>
</dbReference>
<protein>
    <recommendedName>
        <fullName evidence="9">tRNA-dihydrouridine(16) synthase</fullName>
        <ecNumber evidence="9">1.3.1.-</ecNumber>
    </recommendedName>
    <alternativeName>
        <fullName evidence="9">U16-specific dihydrouridine synthase</fullName>
        <shortName evidence="9">U16-specific Dus</shortName>
    </alternativeName>
    <alternativeName>
        <fullName evidence="9">tRNA-dihydrouridine synthase C</fullName>
    </alternativeName>
</protein>
<evidence type="ECO:0000313" key="15">
    <source>
        <dbReference type="Proteomes" id="UP000027997"/>
    </source>
</evidence>
<feature type="site" description="Interacts with tRNA" evidence="9">
    <location>
        <position position="176"/>
    </location>
</feature>
<feature type="site" description="Interacts with tRNA; defines subfamily-specific binding signature" evidence="9">
    <location>
        <position position="271"/>
    </location>
</feature>
<comment type="cofactor">
    <cofactor evidence="1 9 10 12">
        <name>FMN</name>
        <dbReference type="ChEBI" id="CHEBI:58210"/>
    </cofactor>
</comment>
<dbReference type="CDD" id="cd02801">
    <property type="entry name" value="DUS_like_FMN"/>
    <property type="match status" value="1"/>
</dbReference>
<organism evidence="14 15">
    <name type="scientific">Endozoicomonas elysicola</name>
    <dbReference type="NCBI Taxonomy" id="305900"/>
    <lineage>
        <taxon>Bacteria</taxon>
        <taxon>Pseudomonadati</taxon>
        <taxon>Pseudomonadota</taxon>
        <taxon>Gammaproteobacteria</taxon>
        <taxon>Oceanospirillales</taxon>
        <taxon>Endozoicomonadaceae</taxon>
        <taxon>Endozoicomonas</taxon>
    </lineage>
</organism>
<dbReference type="SUPFAM" id="SSF51395">
    <property type="entry name" value="FMN-linked oxidoreductases"/>
    <property type="match status" value="1"/>
</dbReference>
<keyword evidence="7 9" id="KW-0694">RNA-binding</keyword>
<evidence type="ECO:0000256" key="10">
    <source>
        <dbReference type="PIRNR" id="PIRNR006621"/>
    </source>
</evidence>
<evidence type="ECO:0000256" key="4">
    <source>
        <dbReference type="ARBA" id="ARBA00022643"/>
    </source>
</evidence>
<evidence type="ECO:0000259" key="13">
    <source>
        <dbReference type="Pfam" id="PF01207"/>
    </source>
</evidence>
<keyword evidence="3 9" id="KW-0285">Flavoprotein</keyword>
<feature type="binding site" evidence="9">
    <location>
        <begin position="199"/>
        <end position="201"/>
    </location>
    <ligand>
        <name>FMN</name>
        <dbReference type="ChEBI" id="CHEBI:58210"/>
    </ligand>
</feature>
<evidence type="ECO:0000313" key="14">
    <source>
        <dbReference type="EMBL" id="KEI71165.1"/>
    </source>
</evidence>
<dbReference type="Pfam" id="PF01207">
    <property type="entry name" value="Dus"/>
    <property type="match status" value="1"/>
</dbReference>
<name>A0A081KAI9_9GAMM</name>
<comment type="catalytic activity">
    <reaction evidence="9">
        <text>5,6-dihydrouridine(16) in tRNA + NADP(+) = uridine(16) in tRNA + NADPH + H(+)</text>
        <dbReference type="Rhea" id="RHEA:53376"/>
        <dbReference type="Rhea" id="RHEA-COMP:13543"/>
        <dbReference type="Rhea" id="RHEA-COMP:13544"/>
        <dbReference type="ChEBI" id="CHEBI:15378"/>
        <dbReference type="ChEBI" id="CHEBI:57783"/>
        <dbReference type="ChEBI" id="CHEBI:58349"/>
        <dbReference type="ChEBI" id="CHEBI:65315"/>
        <dbReference type="ChEBI" id="CHEBI:74443"/>
    </reaction>
</comment>
<dbReference type="PROSITE" id="PS01136">
    <property type="entry name" value="UPF0034"/>
    <property type="match status" value="1"/>
</dbReference>
<feature type="binding site" evidence="12">
    <location>
        <position position="168"/>
    </location>
    <ligand>
        <name>FMN</name>
        <dbReference type="ChEBI" id="CHEBI:58210"/>
    </ligand>
</feature>
<keyword evidence="4 9" id="KW-0288">FMN</keyword>
<sequence>MRLILAPMEGVMDHDMRDLLTGINTFDLCVTEFVRVTETLLPNRVFYRTCPELLQGARTSNGTPVRLQLLGSSPEYMALNAARAVKLGSPGVDINFGCPAKGVNKNRGGAVLLRDPDELFSIVKAVRDAVPDEFPVTAKIRLGYEDKSLFLENARAIEQAGASELAVHARTKVEGYRPPAYWEYIGKIRENLMIPVIANGEIWNHDDAMRCQSVSGCTDLMVGRPSLVTPNITAMIREAVGPMSWPSVLQLILQLSDRDRKNGKWQYHPSRLKQWLNYLRKAYPQAQSLFERIRALKDADVILEIIYSDLARAA</sequence>
<dbReference type="EC" id="1.3.1.-" evidence="9"/>
<dbReference type="GO" id="GO:0010181">
    <property type="term" value="F:FMN binding"/>
    <property type="evidence" value="ECO:0007669"/>
    <property type="project" value="UniProtKB-UniRule"/>
</dbReference>
<evidence type="ECO:0000256" key="2">
    <source>
        <dbReference type="ARBA" id="ARBA00022555"/>
    </source>
</evidence>
<keyword evidence="15" id="KW-1185">Reference proteome</keyword>